<dbReference type="RefSeq" id="WP_026737364.1">
    <property type="nucleotide sequence ID" value="NZ_AP019822.1"/>
</dbReference>
<evidence type="ECO:0000313" key="2">
    <source>
        <dbReference type="Proteomes" id="UP000321606"/>
    </source>
</evidence>
<accession>A0A510J9N9</accession>
<dbReference type="Proteomes" id="UP000321606">
    <property type="component" value="Chromosome"/>
</dbReference>
<dbReference type="EMBL" id="AP019822">
    <property type="protein sequence ID" value="BBM35927.1"/>
    <property type="molecule type" value="Genomic_DNA"/>
</dbReference>
<protein>
    <submittedName>
        <fullName evidence="1">Uncharacterized protein</fullName>
    </submittedName>
</protein>
<reference evidence="1 2" key="1">
    <citation type="submission" date="2019-07" db="EMBL/GenBank/DDBJ databases">
        <title>Complete Genome Sequence of Leptotrichia goodfellowii Strain JCM 16774.</title>
        <authorList>
            <person name="Watanabe S."/>
            <person name="Cui L."/>
        </authorList>
    </citation>
    <scope>NUCLEOTIDE SEQUENCE [LARGE SCALE GENOMIC DNA]</scope>
    <source>
        <strain evidence="1 2">JCM16774</strain>
    </source>
</reference>
<dbReference type="OrthoDB" id="9813552at2"/>
<dbReference type="STRING" id="714315.GCA_000516535_00848"/>
<gene>
    <name evidence="1" type="ORF">JCM16774_0857</name>
</gene>
<sequence length="148" mass="16715">MPKKSKMTTNRRNDNGMREILLQKQEQYSGIIPHPSIVEGYERNCPGATDRILAMTENQLKCNQELAKMEQENINECRKEALKSEVENIKRGQILGFVILLTMIIGGFILIIFGKDAGGYGTIVASIMLGISSVIWNNKSKKEQEEKQ</sequence>
<name>A0A510J9N9_9FUSO</name>
<dbReference type="Pfam" id="PF10097">
    <property type="entry name" value="DUF2335"/>
    <property type="match status" value="1"/>
</dbReference>
<dbReference type="AlphaFoldDB" id="A0A510J9N9"/>
<evidence type="ECO:0000313" key="1">
    <source>
        <dbReference type="EMBL" id="BBM35927.1"/>
    </source>
</evidence>
<dbReference type="KEGG" id="lgo:JCM16774_0857"/>
<proteinExistence type="predicted"/>
<dbReference type="InterPro" id="IPR019284">
    <property type="entry name" value="RP532"/>
</dbReference>
<organism evidence="1 2">
    <name type="scientific">Pseudoleptotrichia goodfellowii</name>
    <dbReference type="NCBI Taxonomy" id="157692"/>
    <lineage>
        <taxon>Bacteria</taxon>
        <taxon>Fusobacteriati</taxon>
        <taxon>Fusobacteriota</taxon>
        <taxon>Fusobacteriia</taxon>
        <taxon>Fusobacteriales</taxon>
        <taxon>Leptotrichiaceae</taxon>
        <taxon>Pseudoleptotrichia</taxon>
    </lineage>
</organism>